<evidence type="ECO:0000313" key="2">
    <source>
        <dbReference type="EMBL" id="KAF7270988.1"/>
    </source>
</evidence>
<proteinExistence type="predicted"/>
<feature type="domain" description="BAG" evidence="1">
    <location>
        <begin position="182"/>
        <end position="249"/>
    </location>
</feature>
<organism evidence="2 3">
    <name type="scientific">Rhynchophorus ferrugineus</name>
    <name type="common">Red palm weevil</name>
    <name type="synonym">Curculio ferrugineus</name>
    <dbReference type="NCBI Taxonomy" id="354439"/>
    <lineage>
        <taxon>Eukaryota</taxon>
        <taxon>Metazoa</taxon>
        <taxon>Ecdysozoa</taxon>
        <taxon>Arthropoda</taxon>
        <taxon>Hexapoda</taxon>
        <taxon>Insecta</taxon>
        <taxon>Pterygota</taxon>
        <taxon>Neoptera</taxon>
        <taxon>Endopterygota</taxon>
        <taxon>Coleoptera</taxon>
        <taxon>Polyphaga</taxon>
        <taxon>Cucujiformia</taxon>
        <taxon>Curculionidae</taxon>
        <taxon>Dryophthorinae</taxon>
        <taxon>Rhynchophorus</taxon>
    </lineage>
</organism>
<accession>A0A834M5B6</accession>
<dbReference type="EMBL" id="JAACXV010014029">
    <property type="protein sequence ID" value="KAF7270988.1"/>
    <property type="molecule type" value="Genomic_DNA"/>
</dbReference>
<dbReference type="AlphaFoldDB" id="A0A834M5B6"/>
<reference evidence="2" key="1">
    <citation type="submission" date="2020-08" db="EMBL/GenBank/DDBJ databases">
        <title>Genome sequencing and assembly of the red palm weevil Rhynchophorus ferrugineus.</title>
        <authorList>
            <person name="Dias G.B."/>
            <person name="Bergman C.M."/>
            <person name="Manee M."/>
        </authorList>
    </citation>
    <scope>NUCLEOTIDE SEQUENCE</scope>
    <source>
        <strain evidence="2">AA-2017</strain>
        <tissue evidence="2">Whole larva</tissue>
    </source>
</reference>
<dbReference type="SUPFAM" id="SSF63491">
    <property type="entry name" value="BAG domain"/>
    <property type="match status" value="2"/>
</dbReference>
<name>A0A834M5B6_RHYFE</name>
<comment type="caution">
    <text evidence="2">The sequence shown here is derived from an EMBL/GenBank/DDBJ whole genome shotgun (WGS) entry which is preliminary data.</text>
</comment>
<gene>
    <name evidence="2" type="ORF">GWI33_016085</name>
</gene>
<feature type="domain" description="BAG" evidence="1">
    <location>
        <begin position="381"/>
        <end position="449"/>
    </location>
</feature>
<sequence>MFLRHTINKHIYRTVAPETSRNNAAEVRLTERRLRTLKPKTDTTIKKNGFKRNKNIKTLKNWQKELAEKLDKQNKSLKFHMSEMFGQIEEPQNLRRFNVSTPTVDDLKMNSANGNFTYWDAKWMQIQAGRGDRLEIKPHEADIHSTEIPPFNLVVDKAGQIKTNEQLAQVHNLSEDETKLMKIEQKLEGLKAEITSFAGVRSDNKFYELDETMMRLILLLDKLEINDQILRQRKKYLLKKIYKLSEELDCRAQQKELLKREKNLKTISKSLEVPHQNEEDIEKAKLYVKNIEKQREQITVNNENLMVDNDFHEGLQILEKEMKNQMLKYMHPLKECRRSSATIDHCIQQTRKLLIIEKKLKRVIDWLQIPQKISDDIERVNDFEDKLEALKPEIFSFVGVRSDKKFNELDGTVLGLILLLDRLEINDECLRKRKKCLLKNIHKLGKELDLRAQQEKFLNGEKNLKTISNWLETPRKNEEDIDKAKSYIKSPQKLLEPIKVFISV</sequence>
<protein>
    <recommendedName>
        <fullName evidence="1">BAG domain-containing protein</fullName>
    </recommendedName>
</protein>
<dbReference type="Pfam" id="PF02179">
    <property type="entry name" value="BAG"/>
    <property type="match status" value="2"/>
</dbReference>
<dbReference type="InterPro" id="IPR036533">
    <property type="entry name" value="BAG_dom_sf"/>
</dbReference>
<evidence type="ECO:0000313" key="3">
    <source>
        <dbReference type="Proteomes" id="UP000625711"/>
    </source>
</evidence>
<dbReference type="InterPro" id="IPR003103">
    <property type="entry name" value="BAG_domain"/>
</dbReference>
<dbReference type="GO" id="GO:0051087">
    <property type="term" value="F:protein-folding chaperone binding"/>
    <property type="evidence" value="ECO:0007669"/>
    <property type="project" value="InterPro"/>
</dbReference>
<dbReference type="Gene3D" id="1.20.58.120">
    <property type="entry name" value="BAG domain"/>
    <property type="match status" value="2"/>
</dbReference>
<keyword evidence="3" id="KW-1185">Reference proteome</keyword>
<evidence type="ECO:0000259" key="1">
    <source>
        <dbReference type="Pfam" id="PF02179"/>
    </source>
</evidence>
<dbReference type="Proteomes" id="UP000625711">
    <property type="component" value="Unassembled WGS sequence"/>
</dbReference>